<organism evidence="2 3">
    <name type="scientific">Scopulibacillus darangshiensis</name>
    <dbReference type="NCBI Taxonomy" id="442528"/>
    <lineage>
        <taxon>Bacteria</taxon>
        <taxon>Bacillati</taxon>
        <taxon>Bacillota</taxon>
        <taxon>Bacilli</taxon>
        <taxon>Bacillales</taxon>
        <taxon>Sporolactobacillaceae</taxon>
        <taxon>Scopulibacillus</taxon>
    </lineage>
</organism>
<dbReference type="InterPro" id="IPR018729">
    <property type="entry name" value="DUF2269_transmembrane"/>
</dbReference>
<feature type="transmembrane region" description="Helical" evidence="1">
    <location>
        <begin position="51"/>
        <end position="71"/>
    </location>
</feature>
<feature type="transmembrane region" description="Helical" evidence="1">
    <location>
        <begin position="130"/>
        <end position="148"/>
    </location>
</feature>
<dbReference type="RefSeq" id="WP_341539811.1">
    <property type="nucleotide sequence ID" value="NZ_SLXK01000038.1"/>
</dbReference>
<sequence length="151" mass="17180">MMIFYKLLVVIHVLSAIIGLGPGFVFIPVLKSAQTMKELKHAYRITRKMHQFIMAGGFLLLATGLSMGTINPGLFKLGWYDVSLILFFAALAMGPIILTPRSKRIKKLIETYEGDDIPETYIILSKDIFFWERILNVLFIVIIVLMITKPF</sequence>
<keyword evidence="1" id="KW-0472">Membrane</keyword>
<feature type="transmembrane region" description="Helical" evidence="1">
    <location>
        <begin position="6"/>
        <end position="30"/>
    </location>
</feature>
<reference evidence="2 3" key="1">
    <citation type="submission" date="2019-03" db="EMBL/GenBank/DDBJ databases">
        <title>Genomic Encyclopedia of Type Strains, Phase IV (KMG-IV): sequencing the most valuable type-strain genomes for metagenomic binning, comparative biology and taxonomic classification.</title>
        <authorList>
            <person name="Goeker M."/>
        </authorList>
    </citation>
    <scope>NUCLEOTIDE SEQUENCE [LARGE SCALE GENOMIC DNA]</scope>
    <source>
        <strain evidence="2 3">DSM 19377</strain>
    </source>
</reference>
<accession>A0A4R2NL66</accession>
<keyword evidence="1" id="KW-1133">Transmembrane helix</keyword>
<dbReference type="AlphaFoldDB" id="A0A4R2NL66"/>
<evidence type="ECO:0000256" key="1">
    <source>
        <dbReference type="SAM" id="Phobius"/>
    </source>
</evidence>
<evidence type="ECO:0000313" key="3">
    <source>
        <dbReference type="Proteomes" id="UP000295416"/>
    </source>
</evidence>
<proteinExistence type="predicted"/>
<protein>
    <submittedName>
        <fullName evidence="2">Putative integral membrane protein DUF2269</fullName>
    </submittedName>
</protein>
<keyword evidence="3" id="KW-1185">Reference proteome</keyword>
<keyword evidence="1" id="KW-0812">Transmembrane</keyword>
<evidence type="ECO:0000313" key="2">
    <source>
        <dbReference type="EMBL" id="TCP21924.1"/>
    </source>
</evidence>
<dbReference type="Pfam" id="PF10027">
    <property type="entry name" value="DUF2269"/>
    <property type="match status" value="1"/>
</dbReference>
<dbReference type="EMBL" id="SLXK01000038">
    <property type="protein sequence ID" value="TCP21924.1"/>
    <property type="molecule type" value="Genomic_DNA"/>
</dbReference>
<feature type="transmembrane region" description="Helical" evidence="1">
    <location>
        <begin position="77"/>
        <end position="98"/>
    </location>
</feature>
<gene>
    <name evidence="2" type="ORF">EV207_13810</name>
</gene>
<comment type="caution">
    <text evidence="2">The sequence shown here is derived from an EMBL/GenBank/DDBJ whole genome shotgun (WGS) entry which is preliminary data.</text>
</comment>
<dbReference type="Proteomes" id="UP000295416">
    <property type="component" value="Unassembled WGS sequence"/>
</dbReference>
<name>A0A4R2NL66_9BACL</name>